<reference evidence="4" key="1">
    <citation type="journal article" date="2019" name="Int. J. Syst. Evol. Microbiol.">
        <title>The Global Catalogue of Microorganisms (GCM) 10K type strain sequencing project: providing services to taxonomists for standard genome sequencing and annotation.</title>
        <authorList>
            <consortium name="The Broad Institute Genomics Platform"/>
            <consortium name="The Broad Institute Genome Sequencing Center for Infectious Disease"/>
            <person name="Wu L."/>
            <person name="Ma J."/>
        </authorList>
    </citation>
    <scope>NUCLEOTIDE SEQUENCE [LARGE SCALE GENOMIC DNA]</scope>
    <source>
        <strain evidence="4">CGMCC 4.7466</strain>
    </source>
</reference>
<sequence>MMQKLLYATDFSENATKAFEFALKITYQYDAELTMMHVFALPHASMDYPSSFNIQEMRGQAINDFQKSLKDLFEEFNRETGKKTKVDFRAVENSSTTEGIIEVANGIDPDLIITGTKGGSKIKTLIFGSTAESLIARSPFPVLAVPEKAVYQDFARILFATDFCEEDLTALSHWVGAFQPWSPEFTLIHIDTRIDKPGDDKMEEFKSLVEKNIGYQKIKFHLLFADTLQDYDSLSLFLQRNEFDLLLMYVKPREGFMDNLFHHDMVKKMESRTPVPLLSYNKFCVDKWDEVENHREKT</sequence>
<comment type="similarity">
    <text evidence="1">Belongs to the universal stress protein A family.</text>
</comment>
<dbReference type="RefSeq" id="WP_377065073.1">
    <property type="nucleotide sequence ID" value="NZ_JBHSJJ010000006.1"/>
</dbReference>
<evidence type="ECO:0000259" key="2">
    <source>
        <dbReference type="Pfam" id="PF00582"/>
    </source>
</evidence>
<dbReference type="Gene3D" id="3.40.50.12370">
    <property type="match status" value="1"/>
</dbReference>
<feature type="domain" description="UspA" evidence="2">
    <location>
        <begin position="1"/>
        <end position="146"/>
    </location>
</feature>
<dbReference type="SUPFAM" id="SSF52402">
    <property type="entry name" value="Adenine nucleotide alpha hydrolases-like"/>
    <property type="match status" value="1"/>
</dbReference>
<dbReference type="InterPro" id="IPR006015">
    <property type="entry name" value="Universal_stress_UspA"/>
</dbReference>
<dbReference type="PANTHER" id="PTHR46268:SF6">
    <property type="entry name" value="UNIVERSAL STRESS PROTEIN UP12"/>
    <property type="match status" value="1"/>
</dbReference>
<protein>
    <submittedName>
        <fullName evidence="3">Universal stress protein</fullName>
    </submittedName>
</protein>
<comment type="caution">
    <text evidence="3">The sequence shown here is derived from an EMBL/GenBank/DDBJ whole genome shotgun (WGS) entry which is preliminary data.</text>
</comment>
<proteinExistence type="inferred from homology"/>
<organism evidence="3 4">
    <name type="scientific">Negadavirga shengliensis</name>
    <dbReference type="NCBI Taxonomy" id="1389218"/>
    <lineage>
        <taxon>Bacteria</taxon>
        <taxon>Pseudomonadati</taxon>
        <taxon>Bacteroidota</taxon>
        <taxon>Cytophagia</taxon>
        <taxon>Cytophagales</taxon>
        <taxon>Cyclobacteriaceae</taxon>
        <taxon>Negadavirga</taxon>
    </lineage>
</organism>
<accession>A0ABV9T2Z0</accession>
<name>A0ABV9T2Z0_9BACT</name>
<dbReference type="EMBL" id="JBHSJJ010000006">
    <property type="protein sequence ID" value="MFC4872570.1"/>
    <property type="molecule type" value="Genomic_DNA"/>
</dbReference>
<evidence type="ECO:0000313" key="4">
    <source>
        <dbReference type="Proteomes" id="UP001595818"/>
    </source>
</evidence>
<keyword evidence="4" id="KW-1185">Reference proteome</keyword>
<dbReference type="CDD" id="cd00293">
    <property type="entry name" value="USP-like"/>
    <property type="match status" value="1"/>
</dbReference>
<dbReference type="PRINTS" id="PR01438">
    <property type="entry name" value="UNVRSLSTRESS"/>
</dbReference>
<evidence type="ECO:0000256" key="1">
    <source>
        <dbReference type="ARBA" id="ARBA00008791"/>
    </source>
</evidence>
<dbReference type="Pfam" id="PF00582">
    <property type="entry name" value="Usp"/>
    <property type="match status" value="1"/>
</dbReference>
<dbReference type="Proteomes" id="UP001595818">
    <property type="component" value="Unassembled WGS sequence"/>
</dbReference>
<dbReference type="PANTHER" id="PTHR46268">
    <property type="entry name" value="STRESS RESPONSE PROTEIN NHAX"/>
    <property type="match status" value="1"/>
</dbReference>
<evidence type="ECO:0000313" key="3">
    <source>
        <dbReference type="EMBL" id="MFC4872570.1"/>
    </source>
</evidence>
<dbReference type="InterPro" id="IPR006016">
    <property type="entry name" value="UspA"/>
</dbReference>
<gene>
    <name evidence="3" type="ORF">ACFPFU_12815</name>
</gene>